<dbReference type="RefSeq" id="WP_313833048.1">
    <property type="nucleotide sequence ID" value="NZ_JAQOUE010000001.1"/>
</dbReference>
<evidence type="ECO:0000256" key="3">
    <source>
        <dbReference type="ARBA" id="ARBA00022723"/>
    </source>
</evidence>
<keyword evidence="3" id="KW-0479">Metal-binding</keyword>
<dbReference type="NCBIfam" id="TIGR01051">
    <property type="entry name" value="topA_bact"/>
    <property type="match status" value="1"/>
</dbReference>
<dbReference type="GO" id="GO:0003917">
    <property type="term" value="F:DNA topoisomerase type I (single strand cut, ATP-independent) activity"/>
    <property type="evidence" value="ECO:0007669"/>
    <property type="project" value="UniProtKB-EC"/>
</dbReference>
<keyword evidence="7 10" id="KW-0799">Topoisomerase</keyword>
<evidence type="ECO:0000256" key="6">
    <source>
        <dbReference type="ARBA" id="ARBA00022842"/>
    </source>
</evidence>
<dbReference type="Pfam" id="PF01396">
    <property type="entry name" value="Zn_ribbon_Top1"/>
    <property type="match status" value="3"/>
</dbReference>
<dbReference type="HAMAP" id="MF_00952">
    <property type="entry name" value="Topoisom_1_prok"/>
    <property type="match status" value="1"/>
</dbReference>
<feature type="site" description="Interaction with DNA" evidence="10">
    <location>
        <position position="33"/>
    </location>
</feature>
<dbReference type="InterPro" id="IPR034149">
    <property type="entry name" value="TOPRIM_TopoI"/>
</dbReference>
<dbReference type="EC" id="5.6.2.1" evidence="10"/>
<comment type="subunit">
    <text evidence="10">Monomer.</text>
</comment>
<dbReference type="EMBL" id="JAQOUE010000001">
    <property type="protein sequence ID" value="MDT7042612.1"/>
    <property type="molecule type" value="Genomic_DNA"/>
</dbReference>
<feature type="site" description="Interaction with DNA" evidence="10">
    <location>
        <position position="148"/>
    </location>
</feature>
<feature type="site" description="Interaction with DNA" evidence="10">
    <location>
        <position position="140"/>
    </location>
</feature>
<keyword evidence="6" id="KW-0460">Magnesium</keyword>
<dbReference type="InterPro" id="IPR013497">
    <property type="entry name" value="Topo_IA_cen"/>
</dbReference>
<dbReference type="PROSITE" id="PS52039">
    <property type="entry name" value="TOPO_IA_2"/>
    <property type="match status" value="1"/>
</dbReference>
<dbReference type="SMART" id="SM00436">
    <property type="entry name" value="TOP1Bc"/>
    <property type="match status" value="1"/>
</dbReference>
<dbReference type="SMART" id="SM00437">
    <property type="entry name" value="TOP1Ac"/>
    <property type="match status" value="1"/>
</dbReference>
<protein>
    <recommendedName>
        <fullName evidence="10">DNA topoisomerase 1</fullName>
        <ecNumber evidence="10">5.6.2.1</ecNumber>
    </recommendedName>
    <alternativeName>
        <fullName evidence="10">DNA topoisomerase I</fullName>
    </alternativeName>
</protein>
<dbReference type="InterPro" id="IPR006171">
    <property type="entry name" value="TOPRIM_dom"/>
</dbReference>
<dbReference type="InterPro" id="IPR023406">
    <property type="entry name" value="Topo_IA_AS"/>
</dbReference>
<evidence type="ECO:0000256" key="2">
    <source>
        <dbReference type="ARBA" id="ARBA00009446"/>
    </source>
</evidence>
<dbReference type="Gene3D" id="1.10.460.10">
    <property type="entry name" value="Topoisomerase I, domain 2"/>
    <property type="match status" value="1"/>
</dbReference>
<dbReference type="InterPro" id="IPR028612">
    <property type="entry name" value="Topoisom_1_IA"/>
</dbReference>
<evidence type="ECO:0000256" key="4">
    <source>
        <dbReference type="ARBA" id="ARBA00022771"/>
    </source>
</evidence>
<dbReference type="PANTHER" id="PTHR42785:SF1">
    <property type="entry name" value="DNA TOPOISOMERASE"/>
    <property type="match status" value="1"/>
</dbReference>
<dbReference type="SUPFAM" id="SSF57783">
    <property type="entry name" value="Zinc beta-ribbon"/>
    <property type="match status" value="2"/>
</dbReference>
<comment type="similarity">
    <text evidence="2 10">Belongs to the type IA topoisomerase family.</text>
</comment>
<dbReference type="SMART" id="SM00493">
    <property type="entry name" value="TOPRIM"/>
    <property type="match status" value="1"/>
</dbReference>
<feature type="active site" description="O-(5'-phospho-DNA)-tyrosine intermediate" evidence="10">
    <location>
        <position position="299"/>
    </location>
</feature>
<organism evidence="13 14">
    <name type="scientific">Candidatus Nitronereus thalassa</name>
    <dbReference type="NCBI Taxonomy" id="3020898"/>
    <lineage>
        <taxon>Bacteria</taxon>
        <taxon>Pseudomonadati</taxon>
        <taxon>Nitrospirota</taxon>
        <taxon>Nitrospiria</taxon>
        <taxon>Nitrospirales</taxon>
        <taxon>Nitrospiraceae</taxon>
        <taxon>Candidatus Nitronereus</taxon>
    </lineage>
</organism>
<dbReference type="InterPro" id="IPR023405">
    <property type="entry name" value="Topo_IA_core_domain"/>
</dbReference>
<dbReference type="CDD" id="cd03363">
    <property type="entry name" value="TOPRIM_TopoIA_TopoI"/>
    <property type="match status" value="1"/>
</dbReference>
<evidence type="ECO:0000256" key="5">
    <source>
        <dbReference type="ARBA" id="ARBA00022833"/>
    </source>
</evidence>
<evidence type="ECO:0000313" key="13">
    <source>
        <dbReference type="EMBL" id="MDT7042612.1"/>
    </source>
</evidence>
<dbReference type="Gene3D" id="2.70.20.10">
    <property type="entry name" value="Topoisomerase I, domain 3"/>
    <property type="match status" value="1"/>
</dbReference>
<feature type="site" description="Interaction with DNA" evidence="10">
    <location>
        <position position="139"/>
    </location>
</feature>
<dbReference type="Gene3D" id="1.10.290.10">
    <property type="entry name" value="Topoisomerase I, domain 4"/>
    <property type="match status" value="1"/>
</dbReference>
<dbReference type="PROSITE" id="PS50880">
    <property type="entry name" value="TOPRIM"/>
    <property type="match status" value="1"/>
</dbReference>
<dbReference type="PANTHER" id="PTHR42785">
    <property type="entry name" value="DNA TOPOISOMERASE, TYPE IA, CORE"/>
    <property type="match status" value="1"/>
</dbReference>
<evidence type="ECO:0000259" key="12">
    <source>
        <dbReference type="PROSITE" id="PS52039"/>
    </source>
</evidence>
<evidence type="ECO:0000256" key="7">
    <source>
        <dbReference type="ARBA" id="ARBA00023029"/>
    </source>
</evidence>
<dbReference type="SUPFAM" id="SSF56712">
    <property type="entry name" value="Prokaryotic type I DNA topoisomerase"/>
    <property type="match status" value="1"/>
</dbReference>
<proteinExistence type="inferred from homology"/>
<dbReference type="PRINTS" id="PR00417">
    <property type="entry name" value="PRTPISMRASEI"/>
</dbReference>
<dbReference type="Proteomes" id="UP001250932">
    <property type="component" value="Unassembled WGS sequence"/>
</dbReference>
<sequence length="765" mass="86088">MAKNLIIVESPAKARTISKYLGRGYQVLASVGHVKDLPKSKLGIDVDNDFQPHYVVIRGKSKTLTEIKAQAKKAEKVFLAPDPDREGEAIAWHIAEELNGKADNVYRVLFNEITEGAIKRALKSPGVIDMKKVNAQQARRVLDRIVGYMLSPLLWKKVRRGLSAGRVQSVAVRIICEREAERDAFEPVEYWTITANFQGPNPPVFEARLQEFQGAPLEIHSQDESDRALQALQNATFTVSAVDKTEKRRNPPPPFITSRLQQDASRKLRFSAKKTMMLAQRLYEGIEIGKEGPVGLITYMRTDSTRISNDSQTEAADLIREKFGDQYLPDKPNVYKTSKSAQEAHEAIRPTSAQRDPESLKPFLEDDLYKLYKLIWNRFLASQMTKGLDEATKVTIQAGEYGFRATGTVEKFDGFRRIYVEGTDVPERGKGALDPQTVANDEETKRLPELAVGDDLSLVEIEDQGLIPKQHFTQPPPRYNEALLIRELEEKGIGRPSTYATIISTIQDRQYVQKEEGRFKPTELGQTVNNRLVTYFPRIFDVAFTARMESELDDIEEGEKNWVSTISEFYTPFSKDLGDAEANMEDLKGKEEPTDIVCDKCGQNMVIKWGRHGHFLACPGYPTCKNTKPFTKDESGTITVVEQEQETTGEVCEKCGNAMVVKQGRFGSFLACSNYPECKTTKPLSLGVKCPAEGCTGDLAQRRTKKGRTFYSCSTYPKCTFAIWNKPINRACPKCQAPFLIEKYSKQAGKSIECYQESCDFQEAG</sequence>
<feature type="domain" description="Toprim" evidence="11">
    <location>
        <begin position="3"/>
        <end position="113"/>
    </location>
</feature>
<dbReference type="InterPro" id="IPR013498">
    <property type="entry name" value="Topo_IA_Znf"/>
</dbReference>
<feature type="site" description="Interaction with DNA" evidence="10">
    <location>
        <position position="143"/>
    </location>
</feature>
<keyword evidence="14" id="KW-1185">Reference proteome</keyword>
<comment type="catalytic activity">
    <reaction evidence="1 10">
        <text>ATP-independent breakage of single-stranded DNA, followed by passage and rejoining.</text>
        <dbReference type="EC" id="5.6.2.1"/>
    </reaction>
</comment>
<dbReference type="Pfam" id="PF01131">
    <property type="entry name" value="Topoisom_bac"/>
    <property type="match status" value="1"/>
</dbReference>
<dbReference type="InterPro" id="IPR013825">
    <property type="entry name" value="Topo_IA_cen_sub2"/>
</dbReference>
<dbReference type="Pfam" id="PF01751">
    <property type="entry name" value="Toprim"/>
    <property type="match status" value="1"/>
</dbReference>
<feature type="domain" description="Topo IA-type catalytic" evidence="12">
    <location>
        <begin position="129"/>
        <end position="577"/>
    </location>
</feature>
<comment type="caution">
    <text evidence="13">The sequence shown here is derived from an EMBL/GenBank/DDBJ whole genome shotgun (WGS) entry which is preliminary data.</text>
</comment>
<keyword evidence="5" id="KW-0862">Zinc</keyword>
<dbReference type="InterPro" id="IPR000380">
    <property type="entry name" value="Topo_IA"/>
</dbReference>
<evidence type="ECO:0000259" key="11">
    <source>
        <dbReference type="PROSITE" id="PS50880"/>
    </source>
</evidence>
<feature type="site" description="Interaction with DNA" evidence="10">
    <location>
        <position position="155"/>
    </location>
</feature>
<evidence type="ECO:0000256" key="8">
    <source>
        <dbReference type="ARBA" id="ARBA00023125"/>
    </source>
</evidence>
<evidence type="ECO:0000313" key="14">
    <source>
        <dbReference type="Proteomes" id="UP001250932"/>
    </source>
</evidence>
<reference evidence="13 14" key="1">
    <citation type="journal article" date="2023" name="ISME J.">
        <title>Cultivation and genomic characterization of novel and ubiquitous marine nitrite-oxidizing bacteria from the Nitrospirales.</title>
        <authorList>
            <person name="Mueller A.J."/>
            <person name="Daebeler A."/>
            <person name="Herbold C.W."/>
            <person name="Kirkegaard R.H."/>
            <person name="Daims H."/>
        </authorList>
    </citation>
    <scope>NUCLEOTIDE SEQUENCE [LARGE SCALE GENOMIC DNA]</scope>
    <source>
        <strain evidence="13 14">EB</strain>
    </source>
</reference>
<dbReference type="InterPro" id="IPR003601">
    <property type="entry name" value="Topo_IA_2"/>
</dbReference>
<evidence type="ECO:0000256" key="9">
    <source>
        <dbReference type="ARBA" id="ARBA00023235"/>
    </source>
</evidence>
<dbReference type="InterPro" id="IPR003602">
    <property type="entry name" value="Topo_IA_DNA-bd_dom"/>
</dbReference>
<evidence type="ECO:0000256" key="10">
    <source>
        <dbReference type="HAMAP-Rule" id="MF_00952"/>
    </source>
</evidence>
<comment type="function">
    <text evidence="10">Releases the supercoiling and torsional tension of DNA, which is introduced during the DNA replication and transcription, by transiently cleaving and rejoining one strand of the DNA duplex. Introduces a single-strand break via transesterification at a target site in duplex DNA. The scissile phosphodiester is attacked by the catalytic tyrosine of the enzyme, resulting in the formation of a DNA-(5'-phosphotyrosyl)-enzyme intermediate and the expulsion of a 3'-OH DNA strand. The free DNA strand then undergoes passage around the unbroken strand, thus removing DNA supercoils. Finally, in the religation step, the DNA 3'-OH attacks the covalent intermediate to expel the active-site tyrosine and restore the DNA phosphodiester backbone.</text>
</comment>
<dbReference type="CDD" id="cd00186">
    <property type="entry name" value="TOP1Ac"/>
    <property type="match status" value="1"/>
</dbReference>
<feature type="site" description="Interaction with DNA" evidence="10">
    <location>
        <position position="509"/>
    </location>
</feature>
<dbReference type="InterPro" id="IPR013826">
    <property type="entry name" value="Topo_IA_cen_sub3"/>
</dbReference>
<accession>A0ABU3K869</accession>
<evidence type="ECO:0000256" key="1">
    <source>
        <dbReference type="ARBA" id="ARBA00000213"/>
    </source>
</evidence>
<keyword evidence="8 10" id="KW-0238">DNA-binding</keyword>
<gene>
    <name evidence="10 13" type="primary">topA</name>
    <name evidence="13" type="ORF">PPG34_09625</name>
</gene>
<dbReference type="Gene3D" id="3.30.65.10">
    <property type="entry name" value="Bacterial Topoisomerase I, domain 1"/>
    <property type="match status" value="2"/>
</dbReference>
<name>A0ABU3K869_9BACT</name>
<feature type="region of interest" description="Interaction with DNA" evidence="10">
    <location>
        <begin position="163"/>
        <end position="168"/>
    </location>
</feature>
<dbReference type="Gene3D" id="3.40.50.140">
    <property type="match status" value="1"/>
</dbReference>
<keyword evidence="4" id="KW-0863">Zinc-finger</keyword>
<dbReference type="InterPro" id="IPR013824">
    <property type="entry name" value="Topo_IA_cen_sub1"/>
</dbReference>
<keyword evidence="9 10" id="KW-0413">Isomerase</keyword>
<dbReference type="InterPro" id="IPR005733">
    <property type="entry name" value="TopoI_bac-type"/>
</dbReference>
<feature type="site" description="Interaction with DNA" evidence="10">
    <location>
        <position position="301"/>
    </location>
</feature>
<dbReference type="PROSITE" id="PS00396">
    <property type="entry name" value="TOPO_IA_1"/>
    <property type="match status" value="1"/>
</dbReference>